<name>A0A2Z4Y4Q0_SUMC1</name>
<evidence type="ECO:0000256" key="2">
    <source>
        <dbReference type="SAM" id="SignalP"/>
    </source>
</evidence>
<dbReference type="KEGG" id="schv:BRCON_0925"/>
<protein>
    <recommendedName>
        <fullName evidence="5">Organic solvent tolerance-like N-terminal domain-containing protein</fullName>
    </recommendedName>
</protein>
<feature type="compositionally biased region" description="Polar residues" evidence="1">
    <location>
        <begin position="258"/>
        <end position="269"/>
    </location>
</feature>
<proteinExistence type="predicted"/>
<dbReference type="Gene3D" id="2.60.450.10">
    <property type="entry name" value="Lipopolysaccharide (LPS) transport protein A like domain"/>
    <property type="match status" value="1"/>
</dbReference>
<reference evidence="3 4" key="1">
    <citation type="submission" date="2018-05" db="EMBL/GenBank/DDBJ databases">
        <title>A metagenomic window into the 2 km-deep terrestrial subsurface aquifer revealed taxonomically and functionally diverse microbial community comprising novel uncultured bacterial lineages.</title>
        <authorList>
            <person name="Kadnikov V.V."/>
            <person name="Mardanov A.V."/>
            <person name="Beletsky A.V."/>
            <person name="Banks D."/>
            <person name="Pimenov N.V."/>
            <person name="Frank Y.A."/>
            <person name="Karnachuk O.V."/>
            <person name="Ravin N.V."/>
        </authorList>
    </citation>
    <scope>NUCLEOTIDE SEQUENCE [LARGE SCALE GENOMIC DNA]</scope>
    <source>
        <strain evidence="3">BY</strain>
    </source>
</reference>
<evidence type="ECO:0000256" key="1">
    <source>
        <dbReference type="SAM" id="MobiDB-lite"/>
    </source>
</evidence>
<dbReference type="EMBL" id="CP030759">
    <property type="protein sequence ID" value="AXA35702.1"/>
    <property type="molecule type" value="Genomic_DNA"/>
</dbReference>
<organism evidence="3 4">
    <name type="scientific">Sumerlaea chitinivorans</name>
    <dbReference type="NCBI Taxonomy" id="2250252"/>
    <lineage>
        <taxon>Bacteria</taxon>
        <taxon>Candidatus Sumerlaeota</taxon>
        <taxon>Candidatus Sumerlaeia</taxon>
        <taxon>Candidatus Sumerlaeales</taxon>
        <taxon>Candidatus Sumerlaeaceae</taxon>
        <taxon>Candidatus Sumerlaea</taxon>
    </lineage>
</organism>
<accession>A0A2Z4Y4Q0</accession>
<feature type="region of interest" description="Disordered" evidence="1">
    <location>
        <begin position="179"/>
        <end position="205"/>
    </location>
</feature>
<evidence type="ECO:0000313" key="3">
    <source>
        <dbReference type="EMBL" id="AXA35702.1"/>
    </source>
</evidence>
<gene>
    <name evidence="3" type="ORF">BRCON_0925</name>
</gene>
<dbReference type="Proteomes" id="UP000262583">
    <property type="component" value="Chromosome"/>
</dbReference>
<feature type="region of interest" description="Disordered" evidence="1">
    <location>
        <begin position="219"/>
        <end position="291"/>
    </location>
</feature>
<dbReference type="AlphaFoldDB" id="A0A2Z4Y4Q0"/>
<keyword evidence="2" id="KW-0732">Signal</keyword>
<evidence type="ECO:0000313" key="4">
    <source>
        <dbReference type="Proteomes" id="UP000262583"/>
    </source>
</evidence>
<feature type="compositionally biased region" description="Polar residues" evidence="1">
    <location>
        <begin position="188"/>
        <end position="202"/>
    </location>
</feature>
<feature type="chain" id="PRO_5016436438" description="Organic solvent tolerance-like N-terminal domain-containing protein" evidence="2">
    <location>
        <begin position="24"/>
        <end position="291"/>
    </location>
</feature>
<feature type="signal peptide" evidence="2">
    <location>
        <begin position="1"/>
        <end position="23"/>
    </location>
</feature>
<feature type="region of interest" description="Disordered" evidence="1">
    <location>
        <begin position="25"/>
        <end position="58"/>
    </location>
</feature>
<evidence type="ECO:0008006" key="5">
    <source>
        <dbReference type="Google" id="ProtNLM"/>
    </source>
</evidence>
<sequence>MIWRSWMCVAVVGCFLVCSGGVAQPSPTEQNEPQMPEIQAPRKPSPEEQTGLMAGNKPFSLTTDPDGEFVYKFNENNELETLEAKKGVIFTSEDMTLNADRLDYKAAKGELTATGKKVIVRQGELIITCQLFKYYPDRQHSEFLGNAVVYNRTKDGKVQTTAADKIVVDIVDGKAQMKVQGGGRVRPQMSQAATAPTAVSTPGSGGARAMIMEPQQAGNQGTAGVVDRGASQPVEPKTTGTAEPRVKLVPSVEGAVPSGTSKGSANTKSAAPAGKAIRPGDPSQMKALAGE</sequence>